<reference evidence="1" key="2">
    <citation type="journal article" date="2015" name="Fish Shellfish Immunol.">
        <title>Early steps in the European eel (Anguilla anguilla)-Vibrio vulnificus interaction in the gills: Role of the RtxA13 toxin.</title>
        <authorList>
            <person name="Callol A."/>
            <person name="Pajuelo D."/>
            <person name="Ebbesson L."/>
            <person name="Teles M."/>
            <person name="MacKenzie S."/>
            <person name="Amaro C."/>
        </authorList>
    </citation>
    <scope>NUCLEOTIDE SEQUENCE</scope>
</reference>
<reference evidence="1" key="1">
    <citation type="submission" date="2014-11" db="EMBL/GenBank/DDBJ databases">
        <authorList>
            <person name="Amaro Gonzalez C."/>
        </authorList>
    </citation>
    <scope>NUCLEOTIDE SEQUENCE</scope>
</reference>
<evidence type="ECO:0000313" key="1">
    <source>
        <dbReference type="EMBL" id="JAH83594.1"/>
    </source>
</evidence>
<protein>
    <submittedName>
        <fullName evidence="1">Uncharacterized protein</fullName>
    </submittedName>
</protein>
<organism evidence="1">
    <name type="scientific">Anguilla anguilla</name>
    <name type="common">European freshwater eel</name>
    <name type="synonym">Muraena anguilla</name>
    <dbReference type="NCBI Taxonomy" id="7936"/>
    <lineage>
        <taxon>Eukaryota</taxon>
        <taxon>Metazoa</taxon>
        <taxon>Chordata</taxon>
        <taxon>Craniata</taxon>
        <taxon>Vertebrata</taxon>
        <taxon>Euteleostomi</taxon>
        <taxon>Actinopterygii</taxon>
        <taxon>Neopterygii</taxon>
        <taxon>Teleostei</taxon>
        <taxon>Anguilliformes</taxon>
        <taxon>Anguillidae</taxon>
        <taxon>Anguilla</taxon>
    </lineage>
</organism>
<dbReference type="EMBL" id="GBXM01024983">
    <property type="protein sequence ID" value="JAH83594.1"/>
    <property type="molecule type" value="Transcribed_RNA"/>
</dbReference>
<sequence>MCFVMRCTRFVSYLTTMSDFWCGFAAVRCANSLAGT</sequence>
<accession>A0A0E9VZM0</accession>
<dbReference type="AlphaFoldDB" id="A0A0E9VZM0"/>
<proteinExistence type="predicted"/>
<name>A0A0E9VZM0_ANGAN</name>